<evidence type="ECO:0000256" key="9">
    <source>
        <dbReference type="ARBA" id="ARBA00047899"/>
    </source>
</evidence>
<dbReference type="EMBL" id="DUJO01000051">
    <property type="protein sequence ID" value="HII74957.1"/>
    <property type="molecule type" value="Genomic_DNA"/>
</dbReference>
<keyword evidence="4" id="KW-0808">Transferase</keyword>
<dbReference type="Pfam" id="PF01163">
    <property type="entry name" value="RIO1"/>
    <property type="match status" value="1"/>
</dbReference>
<dbReference type="GO" id="GO:0000408">
    <property type="term" value="C:EKC/KEOPS complex"/>
    <property type="evidence" value="ECO:0007669"/>
    <property type="project" value="UniProtKB-ARBA"/>
</dbReference>
<dbReference type="InterPro" id="IPR018934">
    <property type="entry name" value="RIO_dom"/>
</dbReference>
<reference evidence="13" key="1">
    <citation type="journal article" date="2020" name="bioRxiv">
        <title>A rank-normalized archaeal taxonomy based on genome phylogeny resolves widespread incomplete and uneven classifications.</title>
        <authorList>
            <person name="Rinke C."/>
            <person name="Chuvochina M."/>
            <person name="Mussig A.J."/>
            <person name="Chaumeil P.-A."/>
            <person name="Waite D.W."/>
            <person name="Whitman W.B."/>
            <person name="Parks D.H."/>
            <person name="Hugenholtz P."/>
        </authorList>
    </citation>
    <scope>NUCLEOTIDE SEQUENCE</scope>
    <source>
        <strain evidence="13">UBA8838</strain>
    </source>
</reference>
<evidence type="ECO:0000256" key="5">
    <source>
        <dbReference type="ARBA" id="ARBA00022694"/>
    </source>
</evidence>
<evidence type="ECO:0000256" key="6">
    <source>
        <dbReference type="ARBA" id="ARBA00022741"/>
    </source>
</evidence>
<comment type="catalytic activity">
    <reaction evidence="10">
        <text>L-seryl-[protein] + ATP = O-phospho-L-seryl-[protein] + ADP + H(+)</text>
        <dbReference type="Rhea" id="RHEA:17989"/>
        <dbReference type="Rhea" id="RHEA-COMP:9863"/>
        <dbReference type="Rhea" id="RHEA-COMP:11604"/>
        <dbReference type="ChEBI" id="CHEBI:15378"/>
        <dbReference type="ChEBI" id="CHEBI:29999"/>
        <dbReference type="ChEBI" id="CHEBI:30616"/>
        <dbReference type="ChEBI" id="CHEBI:83421"/>
        <dbReference type="ChEBI" id="CHEBI:456216"/>
        <dbReference type="EC" id="2.7.11.1"/>
    </reaction>
</comment>
<dbReference type="PROSITE" id="PS50011">
    <property type="entry name" value="PROTEIN_KINASE_DOM"/>
    <property type="match status" value="1"/>
</dbReference>
<keyword evidence="3" id="KW-0723">Serine/threonine-protein kinase</keyword>
<dbReference type="AlphaFoldDB" id="A0A832TFF2"/>
<evidence type="ECO:0000313" key="14">
    <source>
        <dbReference type="Proteomes" id="UP000646844"/>
    </source>
</evidence>
<comment type="similarity">
    <text evidence="1">Belongs to the protein kinase superfamily. BUD32 family.</text>
</comment>
<dbReference type="Gene3D" id="1.10.510.10">
    <property type="entry name" value="Transferase(Phosphotransferase) domain 1"/>
    <property type="match status" value="1"/>
</dbReference>
<dbReference type="InterPro" id="IPR000719">
    <property type="entry name" value="Prot_kinase_dom"/>
</dbReference>
<dbReference type="NCBIfam" id="NF011460">
    <property type="entry name" value="PRK14879.1-1"/>
    <property type="match status" value="1"/>
</dbReference>
<organism evidence="13 14">
    <name type="scientific">Sulfurisphaera tokodaii</name>
    <dbReference type="NCBI Taxonomy" id="111955"/>
    <lineage>
        <taxon>Archaea</taxon>
        <taxon>Thermoproteota</taxon>
        <taxon>Thermoprotei</taxon>
        <taxon>Sulfolobales</taxon>
        <taxon>Sulfolobaceae</taxon>
        <taxon>Sulfurisphaera</taxon>
    </lineage>
</organism>
<evidence type="ECO:0000256" key="10">
    <source>
        <dbReference type="ARBA" id="ARBA00048679"/>
    </source>
</evidence>
<dbReference type="NCBIfam" id="NF011463">
    <property type="entry name" value="PRK14879.1-4"/>
    <property type="match status" value="1"/>
</dbReference>
<dbReference type="Gene3D" id="3.30.200.20">
    <property type="entry name" value="Phosphorylase Kinase, domain 1"/>
    <property type="match status" value="1"/>
</dbReference>
<keyword evidence="6" id="KW-0547">Nucleotide-binding</keyword>
<dbReference type="EC" id="2.7.11.1" evidence="2"/>
<evidence type="ECO:0000256" key="2">
    <source>
        <dbReference type="ARBA" id="ARBA00012513"/>
    </source>
</evidence>
<dbReference type="GO" id="GO:0008033">
    <property type="term" value="P:tRNA processing"/>
    <property type="evidence" value="ECO:0007669"/>
    <property type="project" value="UniProtKB-KW"/>
</dbReference>
<comment type="catalytic activity">
    <reaction evidence="9">
        <text>L-threonyl-[protein] + ATP = O-phospho-L-threonyl-[protein] + ADP + H(+)</text>
        <dbReference type="Rhea" id="RHEA:46608"/>
        <dbReference type="Rhea" id="RHEA-COMP:11060"/>
        <dbReference type="Rhea" id="RHEA-COMP:11605"/>
        <dbReference type="ChEBI" id="CHEBI:15378"/>
        <dbReference type="ChEBI" id="CHEBI:30013"/>
        <dbReference type="ChEBI" id="CHEBI:30616"/>
        <dbReference type="ChEBI" id="CHEBI:61977"/>
        <dbReference type="ChEBI" id="CHEBI:456216"/>
        <dbReference type="EC" id="2.7.11.1"/>
    </reaction>
</comment>
<evidence type="ECO:0000256" key="1">
    <source>
        <dbReference type="ARBA" id="ARBA00010630"/>
    </source>
</evidence>
<accession>A0A832TFF2</accession>
<keyword evidence="5" id="KW-0819">tRNA processing</keyword>
<dbReference type="GO" id="GO:0005829">
    <property type="term" value="C:cytosol"/>
    <property type="evidence" value="ECO:0007669"/>
    <property type="project" value="TreeGrafter"/>
</dbReference>
<keyword evidence="7 13" id="KW-0418">Kinase</keyword>
<evidence type="ECO:0000259" key="12">
    <source>
        <dbReference type="PROSITE" id="PS50011"/>
    </source>
</evidence>
<dbReference type="FunFam" id="3.30.200.20:FF:000201">
    <property type="entry name" value="TP53-regulating kinase isoform X1"/>
    <property type="match status" value="1"/>
</dbReference>
<proteinExistence type="inferred from homology"/>
<dbReference type="SUPFAM" id="SSF56112">
    <property type="entry name" value="Protein kinase-like (PK-like)"/>
    <property type="match status" value="1"/>
</dbReference>
<evidence type="ECO:0000256" key="4">
    <source>
        <dbReference type="ARBA" id="ARBA00022679"/>
    </source>
</evidence>
<dbReference type="Proteomes" id="UP000646844">
    <property type="component" value="Unassembled WGS sequence"/>
</dbReference>
<comment type="subunit">
    <text evidence="11">Component of the KEOPS complex that consists of Kae1, Bud32, Cgi121 and Pcc1; the whole complex dimerizes.</text>
</comment>
<evidence type="ECO:0000256" key="7">
    <source>
        <dbReference type="ARBA" id="ARBA00022777"/>
    </source>
</evidence>
<dbReference type="RefSeq" id="WP_010978327.1">
    <property type="nucleotide sequence ID" value="NZ_BAABQO010000002.1"/>
</dbReference>
<dbReference type="InterPro" id="IPR022495">
    <property type="entry name" value="Bud32"/>
</dbReference>
<evidence type="ECO:0000313" key="13">
    <source>
        <dbReference type="EMBL" id="HII74957.1"/>
    </source>
</evidence>
<keyword evidence="8" id="KW-0067">ATP-binding</keyword>
<feature type="domain" description="Protein kinase" evidence="12">
    <location>
        <begin position="10"/>
        <end position="227"/>
    </location>
</feature>
<dbReference type="PANTHER" id="PTHR12209:SF0">
    <property type="entry name" value="EKC_KEOPS COMPLEX SUBUNIT TP53RK"/>
    <property type="match status" value="1"/>
</dbReference>
<dbReference type="PROSITE" id="PS00109">
    <property type="entry name" value="PROTEIN_KINASE_TYR"/>
    <property type="match status" value="1"/>
</dbReference>
<dbReference type="NCBIfam" id="TIGR03724">
    <property type="entry name" value="arch_bud32"/>
    <property type="match status" value="1"/>
</dbReference>
<dbReference type="GeneID" id="1458288"/>
<protein>
    <recommendedName>
        <fullName evidence="2">non-specific serine/threonine protein kinase</fullName>
        <ecNumber evidence="2">2.7.11.1</ecNumber>
    </recommendedName>
</protein>
<evidence type="ECO:0000256" key="11">
    <source>
        <dbReference type="ARBA" id="ARBA00065170"/>
    </source>
</evidence>
<evidence type="ECO:0000256" key="3">
    <source>
        <dbReference type="ARBA" id="ARBA00022527"/>
    </source>
</evidence>
<dbReference type="GO" id="GO:0005524">
    <property type="term" value="F:ATP binding"/>
    <property type="evidence" value="ECO:0007669"/>
    <property type="project" value="UniProtKB-KW"/>
</dbReference>
<comment type="caution">
    <text evidence="13">The sequence shown here is derived from an EMBL/GenBank/DDBJ whole genome shotgun (WGS) entry which is preliminary data.</text>
</comment>
<dbReference type="PANTHER" id="PTHR12209">
    <property type="entry name" value="NON-SPECIFIC SERINE/THREONINE PROTEIN KINASE"/>
    <property type="match status" value="1"/>
</dbReference>
<gene>
    <name evidence="13" type="ORF">HA332_11410</name>
</gene>
<dbReference type="InterPro" id="IPR008266">
    <property type="entry name" value="Tyr_kinase_AS"/>
</dbReference>
<sequence>MESRSSRCDMEIIRELKRGAESIIYEGYFAGIHAVFKKRISKSYRDQKLDYKINSERTKLEARLMYSALKNGINVPALLLVDPYEYLIVMEYIDGFPVKEIVPKYKDDNLIRIGEMIGEIAGKLHKSGISHGDFTTNNLIYTTDNEIFLIDFGLSKRSDDIEDFATDVHVFLRSLESVHYEFKDIIFKGFEKGYSKFMDFKSIMNTVKQIRMRGRYVEERRSKRNNV</sequence>
<dbReference type="InterPro" id="IPR011009">
    <property type="entry name" value="Kinase-like_dom_sf"/>
</dbReference>
<dbReference type="GO" id="GO:0004674">
    <property type="term" value="F:protein serine/threonine kinase activity"/>
    <property type="evidence" value="ECO:0007669"/>
    <property type="project" value="UniProtKB-KW"/>
</dbReference>
<name>A0A832TFF2_9CREN</name>
<evidence type="ECO:0000256" key="8">
    <source>
        <dbReference type="ARBA" id="ARBA00022840"/>
    </source>
</evidence>